<dbReference type="SUPFAM" id="SSF51197">
    <property type="entry name" value="Clavaminate synthase-like"/>
    <property type="match status" value="1"/>
</dbReference>
<dbReference type="AlphaFoldDB" id="A0A8J3Q2X3"/>
<evidence type="ECO:0000313" key="2">
    <source>
        <dbReference type="Proteomes" id="UP000612899"/>
    </source>
</evidence>
<proteinExistence type="predicted"/>
<organism evidence="1 2">
    <name type="scientific">Rhizocola hellebori</name>
    <dbReference type="NCBI Taxonomy" id="1392758"/>
    <lineage>
        <taxon>Bacteria</taxon>
        <taxon>Bacillati</taxon>
        <taxon>Actinomycetota</taxon>
        <taxon>Actinomycetes</taxon>
        <taxon>Micromonosporales</taxon>
        <taxon>Micromonosporaceae</taxon>
        <taxon>Rhizocola</taxon>
    </lineage>
</organism>
<dbReference type="Gene3D" id="2.60.120.620">
    <property type="entry name" value="q2cbj1_9rhob like domain"/>
    <property type="match status" value="1"/>
</dbReference>
<evidence type="ECO:0000313" key="1">
    <source>
        <dbReference type="EMBL" id="GIH02494.1"/>
    </source>
</evidence>
<dbReference type="Proteomes" id="UP000612899">
    <property type="component" value="Unassembled WGS sequence"/>
</dbReference>
<reference evidence="1" key="1">
    <citation type="submission" date="2021-01" db="EMBL/GenBank/DDBJ databases">
        <title>Whole genome shotgun sequence of Rhizocola hellebori NBRC 109834.</title>
        <authorList>
            <person name="Komaki H."/>
            <person name="Tamura T."/>
        </authorList>
    </citation>
    <scope>NUCLEOTIDE SEQUENCE</scope>
    <source>
        <strain evidence="1">NBRC 109834</strain>
    </source>
</reference>
<name>A0A8J3Q2X3_9ACTN</name>
<keyword evidence="2" id="KW-1185">Reference proteome</keyword>
<gene>
    <name evidence="1" type="ORF">Rhe02_05610</name>
</gene>
<dbReference type="EMBL" id="BONY01000002">
    <property type="protein sequence ID" value="GIH02494.1"/>
    <property type="molecule type" value="Genomic_DNA"/>
</dbReference>
<protein>
    <recommendedName>
        <fullName evidence="3">Phytanoyl-CoA dioxygenase</fullName>
    </recommendedName>
</protein>
<sequence length="308" mass="34189">MDYQVLTAQQAEQFVERGYVAIRGCFTREAAQEYTAAIWTRLGYAPDDPGTWTQPSVHMPGHRDIDIRKFAPKAWGAVCDLVGGAQRIQPYRWNDGFIVNLSEGADRPWQPASPAAPGWHKDGDFFRHFLDSPEQGLLTLVLWSEVRHQGGATFVAADSVGPVARFLAEHPEGVYPPSIAWTGAEPQPATFAWGDLVGQCGDFVEATGEVGDVYLLHPYILHAKAQNVLRVPRYITNPPVHLVEPMRFDRADPADLSLVERAVLRGLGVDHYPFTARGPREELVPERVAMHRSMKQAEQQRLSAAGMA</sequence>
<dbReference type="RefSeq" id="WP_203906434.1">
    <property type="nucleotide sequence ID" value="NZ_BONY01000002.1"/>
</dbReference>
<comment type="caution">
    <text evidence="1">The sequence shown here is derived from an EMBL/GenBank/DDBJ whole genome shotgun (WGS) entry which is preliminary data.</text>
</comment>
<accession>A0A8J3Q2X3</accession>
<evidence type="ECO:0008006" key="3">
    <source>
        <dbReference type="Google" id="ProtNLM"/>
    </source>
</evidence>